<evidence type="ECO:0000256" key="10">
    <source>
        <dbReference type="ARBA" id="ARBA00032441"/>
    </source>
</evidence>
<comment type="subcellular location">
    <subcellularLocation>
        <location evidence="1">Cytoplasm</location>
    </subcellularLocation>
</comment>
<evidence type="ECO:0000256" key="5">
    <source>
        <dbReference type="ARBA" id="ARBA00022694"/>
    </source>
</evidence>
<dbReference type="Proteomes" id="UP000298325">
    <property type="component" value="Unassembled WGS sequence"/>
</dbReference>
<dbReference type="SUPFAM" id="SSF52540">
    <property type="entry name" value="P-loop containing nucleoside triphosphate hydrolases"/>
    <property type="match status" value="1"/>
</dbReference>
<dbReference type="GO" id="GO:0005524">
    <property type="term" value="F:ATP binding"/>
    <property type="evidence" value="ECO:0007669"/>
    <property type="project" value="UniProtKB-KW"/>
</dbReference>
<evidence type="ECO:0000256" key="3">
    <source>
        <dbReference type="ARBA" id="ARBA00019010"/>
    </source>
</evidence>
<reference evidence="11 12" key="1">
    <citation type="submission" date="2019-04" db="EMBL/GenBank/DDBJ databases">
        <authorList>
            <person name="Park S."/>
            <person name="Yoon J.-H."/>
        </authorList>
    </citation>
    <scope>NUCLEOTIDE SEQUENCE [LARGE SCALE GENOMIC DNA]</scope>
    <source>
        <strain evidence="11 12">HJM-18</strain>
    </source>
</reference>
<dbReference type="EMBL" id="SRPF01000002">
    <property type="protein sequence ID" value="TGN40063.1"/>
    <property type="molecule type" value="Genomic_DNA"/>
</dbReference>
<evidence type="ECO:0000256" key="9">
    <source>
        <dbReference type="ARBA" id="ARBA00022842"/>
    </source>
</evidence>
<evidence type="ECO:0000256" key="8">
    <source>
        <dbReference type="ARBA" id="ARBA00022840"/>
    </source>
</evidence>
<comment type="caution">
    <text evidence="11">The sequence shown here is derived from an EMBL/GenBank/DDBJ whole genome shotgun (WGS) entry which is preliminary data.</text>
</comment>
<keyword evidence="11" id="KW-0808">Transferase</keyword>
<dbReference type="InterPro" id="IPR027417">
    <property type="entry name" value="P-loop_NTPase"/>
</dbReference>
<evidence type="ECO:0000313" key="12">
    <source>
        <dbReference type="Proteomes" id="UP000298325"/>
    </source>
</evidence>
<proteinExistence type="inferred from homology"/>
<dbReference type="AlphaFoldDB" id="A0A4Z1C901"/>
<dbReference type="NCBIfam" id="TIGR00150">
    <property type="entry name" value="T6A_YjeE"/>
    <property type="match status" value="1"/>
</dbReference>
<protein>
    <recommendedName>
        <fullName evidence="3">tRNA threonylcarbamoyladenosine biosynthesis protein TsaE</fullName>
    </recommendedName>
    <alternativeName>
        <fullName evidence="10">t(6)A37 threonylcarbamoyladenosine biosynthesis protein TsaE</fullName>
    </alternativeName>
</protein>
<comment type="similarity">
    <text evidence="2">Belongs to the TsaE family.</text>
</comment>
<dbReference type="Gene3D" id="3.40.50.300">
    <property type="entry name" value="P-loop containing nucleotide triphosphate hydrolases"/>
    <property type="match status" value="1"/>
</dbReference>
<dbReference type="PANTHER" id="PTHR33540">
    <property type="entry name" value="TRNA THREONYLCARBAMOYLADENOSINE BIOSYNTHESIS PROTEIN TSAE"/>
    <property type="match status" value="1"/>
</dbReference>
<dbReference type="GO" id="GO:0002949">
    <property type="term" value="P:tRNA threonylcarbamoyladenosine modification"/>
    <property type="evidence" value="ECO:0007669"/>
    <property type="project" value="InterPro"/>
</dbReference>
<dbReference type="GO" id="GO:0005737">
    <property type="term" value="C:cytoplasm"/>
    <property type="evidence" value="ECO:0007669"/>
    <property type="project" value="UniProtKB-SubCell"/>
</dbReference>
<evidence type="ECO:0000256" key="2">
    <source>
        <dbReference type="ARBA" id="ARBA00007599"/>
    </source>
</evidence>
<keyword evidence="9" id="KW-0460">Magnesium</keyword>
<organism evidence="11 12">
    <name type="scientific">Marinobacter confluentis</name>
    <dbReference type="NCBI Taxonomy" id="1697557"/>
    <lineage>
        <taxon>Bacteria</taxon>
        <taxon>Pseudomonadati</taxon>
        <taxon>Pseudomonadota</taxon>
        <taxon>Gammaproteobacteria</taxon>
        <taxon>Pseudomonadales</taxon>
        <taxon>Marinobacteraceae</taxon>
        <taxon>Marinobacter</taxon>
    </lineage>
</organism>
<evidence type="ECO:0000313" key="11">
    <source>
        <dbReference type="EMBL" id="TGN40063.1"/>
    </source>
</evidence>
<evidence type="ECO:0000256" key="6">
    <source>
        <dbReference type="ARBA" id="ARBA00022723"/>
    </source>
</evidence>
<dbReference type="InterPro" id="IPR003442">
    <property type="entry name" value="T6A_TsaE"/>
</dbReference>
<keyword evidence="6" id="KW-0479">Metal-binding</keyword>
<sequence>MAGAVIEKNLFLADETATEALGRALAMAVKTRGSRGATMYLRGNLGMGKTTFSRGVMRGMGHEGAVKSPTYTIVEPYEHLQPMVYHFDLYRLGDPEELEYLGIRDYFGSASLCLIEWAERGAGILPAPDIEVELTPEETGRRAVLRSLTPLGKELLEDLRASAPVGN</sequence>
<evidence type="ECO:0000256" key="4">
    <source>
        <dbReference type="ARBA" id="ARBA00022490"/>
    </source>
</evidence>
<dbReference type="GO" id="GO:0046872">
    <property type="term" value="F:metal ion binding"/>
    <property type="evidence" value="ECO:0007669"/>
    <property type="project" value="UniProtKB-KW"/>
</dbReference>
<dbReference type="OrthoDB" id="9800307at2"/>
<dbReference type="PANTHER" id="PTHR33540:SF2">
    <property type="entry name" value="TRNA THREONYLCARBAMOYLADENOSINE BIOSYNTHESIS PROTEIN TSAE"/>
    <property type="match status" value="1"/>
</dbReference>
<keyword evidence="5" id="KW-0819">tRNA processing</keyword>
<keyword evidence="8" id="KW-0067">ATP-binding</keyword>
<dbReference type="RefSeq" id="WP_135802726.1">
    <property type="nucleotide sequence ID" value="NZ_SRPF01000002.1"/>
</dbReference>
<evidence type="ECO:0000256" key="1">
    <source>
        <dbReference type="ARBA" id="ARBA00004496"/>
    </source>
</evidence>
<accession>A0A4Z1C901</accession>
<evidence type="ECO:0000256" key="7">
    <source>
        <dbReference type="ARBA" id="ARBA00022741"/>
    </source>
</evidence>
<keyword evidence="7" id="KW-0547">Nucleotide-binding</keyword>
<keyword evidence="4" id="KW-0963">Cytoplasm</keyword>
<dbReference type="Pfam" id="PF02367">
    <property type="entry name" value="TsaE"/>
    <property type="match status" value="1"/>
</dbReference>
<gene>
    <name evidence="11" type="primary">tsaE</name>
    <name evidence="11" type="ORF">E5Q11_07155</name>
</gene>
<dbReference type="GO" id="GO:0016740">
    <property type="term" value="F:transferase activity"/>
    <property type="evidence" value="ECO:0007669"/>
    <property type="project" value="UniProtKB-KW"/>
</dbReference>
<keyword evidence="12" id="KW-1185">Reference proteome</keyword>
<name>A0A4Z1C901_9GAMM</name>